<dbReference type="OrthoDB" id="1461976at2759"/>
<feature type="transmembrane region" description="Helical" evidence="1">
    <location>
        <begin position="111"/>
        <end position="131"/>
    </location>
</feature>
<feature type="domain" description="Fatty acid desaturase" evidence="2">
    <location>
        <begin position="20"/>
        <end position="214"/>
    </location>
</feature>
<evidence type="ECO:0000259" key="2">
    <source>
        <dbReference type="Pfam" id="PF00487"/>
    </source>
</evidence>
<accession>A0A9P6IS40</accession>
<proteinExistence type="predicted"/>
<name>A0A9P6IS40_MORAP</name>
<feature type="transmembrane region" description="Helical" evidence="1">
    <location>
        <begin position="143"/>
        <end position="161"/>
    </location>
</feature>
<reference evidence="3" key="1">
    <citation type="journal article" date="2020" name="Fungal Divers.">
        <title>Resolving the Mortierellaceae phylogeny through synthesis of multi-gene phylogenetics and phylogenomics.</title>
        <authorList>
            <person name="Vandepol N."/>
            <person name="Liber J."/>
            <person name="Desiro A."/>
            <person name="Na H."/>
            <person name="Kennedy M."/>
            <person name="Barry K."/>
            <person name="Grigoriev I.V."/>
            <person name="Miller A.N."/>
            <person name="O'Donnell K."/>
            <person name="Stajich J.E."/>
            <person name="Bonito G."/>
        </authorList>
    </citation>
    <scope>NUCLEOTIDE SEQUENCE</scope>
    <source>
        <strain evidence="3">CK1249</strain>
    </source>
</reference>
<dbReference type="InterPro" id="IPR005804">
    <property type="entry name" value="FA_desaturase_dom"/>
</dbReference>
<keyword evidence="4" id="KW-1185">Reference proteome</keyword>
<dbReference type="EMBL" id="JAAAHY010001993">
    <property type="protein sequence ID" value="KAF9945810.1"/>
    <property type="molecule type" value="Genomic_DNA"/>
</dbReference>
<dbReference type="Pfam" id="PF00487">
    <property type="entry name" value="FA_desaturase"/>
    <property type="match status" value="1"/>
</dbReference>
<keyword evidence="1" id="KW-1133">Transmembrane helix</keyword>
<dbReference type="AlphaFoldDB" id="A0A9P6IS40"/>
<gene>
    <name evidence="3" type="primary">FAD2_1</name>
    <name evidence="3" type="ORF">BGZ70_003560</name>
</gene>
<protein>
    <submittedName>
        <fullName evidence="3">Linoleoyl-CoA desaturase activity protein</fullName>
    </submittedName>
</protein>
<evidence type="ECO:0000256" key="1">
    <source>
        <dbReference type="SAM" id="Phobius"/>
    </source>
</evidence>
<comment type="caution">
    <text evidence="3">The sequence shown here is derived from an EMBL/GenBank/DDBJ whole genome shotgun (WGS) entry which is preliminary data.</text>
</comment>
<evidence type="ECO:0000313" key="3">
    <source>
        <dbReference type="EMBL" id="KAF9945810.1"/>
    </source>
</evidence>
<evidence type="ECO:0000313" key="4">
    <source>
        <dbReference type="Proteomes" id="UP000738359"/>
    </source>
</evidence>
<dbReference type="InterPro" id="IPR012171">
    <property type="entry name" value="Fatty_acid_desaturase"/>
</dbReference>
<organism evidence="3 4">
    <name type="scientific">Mortierella alpina</name>
    <name type="common">Oleaginous fungus</name>
    <name type="synonym">Mortierella renispora</name>
    <dbReference type="NCBI Taxonomy" id="64518"/>
    <lineage>
        <taxon>Eukaryota</taxon>
        <taxon>Fungi</taxon>
        <taxon>Fungi incertae sedis</taxon>
        <taxon>Mucoromycota</taxon>
        <taxon>Mortierellomycotina</taxon>
        <taxon>Mortierellomycetes</taxon>
        <taxon>Mortierellales</taxon>
        <taxon>Mortierellaceae</taxon>
        <taxon>Mortierella</taxon>
    </lineage>
</organism>
<keyword evidence="1" id="KW-0812">Transmembrane</keyword>
<dbReference type="Proteomes" id="UP000738359">
    <property type="component" value="Unassembled WGS sequence"/>
</dbReference>
<dbReference type="GO" id="GO:0016491">
    <property type="term" value="F:oxidoreductase activity"/>
    <property type="evidence" value="ECO:0007669"/>
    <property type="project" value="InterPro"/>
</dbReference>
<keyword evidence="1" id="KW-0472">Membrane</keyword>
<dbReference type="PANTHER" id="PTHR32100">
    <property type="entry name" value="OMEGA-6 FATTY ACID DESATURASE, CHLOROPLASTIC"/>
    <property type="match status" value="1"/>
</dbReference>
<sequence length="214" mass="24533">MVSESSVLLDLQEPQQRSWLELALDTLGTYHSERIWHSNHHKATGHMTKDWVFVSKIHSQVGLPYKESAAAAVQEEISWSAYLILNDSGQDYDRWASHLHRYSRIFEPRNFLDIIISVLGVSAALGARINASMQLSLLTATNYYIIPCLSINFWLVLIAFLQYTDPKLPHYLEGAWKFQRGALCTVGRSFGKFLDHMFHGVVYTHVAHHLFSQM</sequence>